<accession>A0A9P6AH13</accession>
<feature type="region of interest" description="Disordered" evidence="1">
    <location>
        <begin position="1"/>
        <end position="48"/>
    </location>
</feature>
<sequence length="235" mass="25570">MTGGIVKANTQTSIPSIPPLPTPPGLNSGMKNESQGDQSENSSGDTAEEHIQQLEAQLRKFQMDHVKSEQPFQHERETLNESIAALEARLVSNNTESTAESNETLLTQIATESIATATAAALASLTANTPPTKTNKKYALSAANYVSAEAVKHSGIIPEIVLRTAQKGFFIPFADLTAMKYHDYALNDMTIKKIMHTVETSTGLIEAEYVDNTNSDAQDCNLPKHKWLEAQTHFA</sequence>
<reference evidence="2" key="1">
    <citation type="journal article" date="2020" name="Nat. Commun.">
        <title>Large-scale genome sequencing of mycorrhizal fungi provides insights into the early evolution of symbiotic traits.</title>
        <authorList>
            <person name="Miyauchi S."/>
            <person name="Kiss E."/>
            <person name="Kuo A."/>
            <person name="Drula E."/>
            <person name="Kohler A."/>
            <person name="Sanchez-Garcia M."/>
            <person name="Morin E."/>
            <person name="Andreopoulos B."/>
            <person name="Barry K.W."/>
            <person name="Bonito G."/>
            <person name="Buee M."/>
            <person name="Carver A."/>
            <person name="Chen C."/>
            <person name="Cichocki N."/>
            <person name="Clum A."/>
            <person name="Culley D."/>
            <person name="Crous P.W."/>
            <person name="Fauchery L."/>
            <person name="Girlanda M."/>
            <person name="Hayes R.D."/>
            <person name="Keri Z."/>
            <person name="LaButti K."/>
            <person name="Lipzen A."/>
            <person name="Lombard V."/>
            <person name="Magnuson J."/>
            <person name="Maillard F."/>
            <person name="Murat C."/>
            <person name="Nolan M."/>
            <person name="Ohm R.A."/>
            <person name="Pangilinan J."/>
            <person name="Pereira M.F."/>
            <person name="Perotto S."/>
            <person name="Peter M."/>
            <person name="Pfister S."/>
            <person name="Riley R."/>
            <person name="Sitrit Y."/>
            <person name="Stielow J.B."/>
            <person name="Szollosi G."/>
            <person name="Zifcakova L."/>
            <person name="Stursova M."/>
            <person name="Spatafora J.W."/>
            <person name="Tedersoo L."/>
            <person name="Vaario L.M."/>
            <person name="Yamada A."/>
            <person name="Yan M."/>
            <person name="Wang P."/>
            <person name="Xu J."/>
            <person name="Bruns T."/>
            <person name="Baldrian P."/>
            <person name="Vilgalys R."/>
            <person name="Dunand C."/>
            <person name="Henrissat B."/>
            <person name="Grigoriev I.V."/>
            <person name="Hibbett D."/>
            <person name="Nagy L.G."/>
            <person name="Martin F.M."/>
        </authorList>
    </citation>
    <scope>NUCLEOTIDE SEQUENCE</scope>
    <source>
        <strain evidence="2">UP504</strain>
    </source>
</reference>
<dbReference type="Proteomes" id="UP000886523">
    <property type="component" value="Unassembled WGS sequence"/>
</dbReference>
<protein>
    <submittedName>
        <fullName evidence="2">Uncharacterized protein</fullName>
    </submittedName>
</protein>
<evidence type="ECO:0000256" key="1">
    <source>
        <dbReference type="SAM" id="MobiDB-lite"/>
    </source>
</evidence>
<comment type="caution">
    <text evidence="2">The sequence shown here is derived from an EMBL/GenBank/DDBJ whole genome shotgun (WGS) entry which is preliminary data.</text>
</comment>
<gene>
    <name evidence="2" type="ORF">BS47DRAFT_1368309</name>
</gene>
<name>A0A9P6AH13_9AGAM</name>
<dbReference type="EMBL" id="MU129173">
    <property type="protein sequence ID" value="KAF9505124.1"/>
    <property type="molecule type" value="Genomic_DNA"/>
</dbReference>
<dbReference type="AlphaFoldDB" id="A0A9P6AH13"/>
<evidence type="ECO:0000313" key="2">
    <source>
        <dbReference type="EMBL" id="KAF9505124.1"/>
    </source>
</evidence>
<organism evidence="2 3">
    <name type="scientific">Hydnum rufescens UP504</name>
    <dbReference type="NCBI Taxonomy" id="1448309"/>
    <lineage>
        <taxon>Eukaryota</taxon>
        <taxon>Fungi</taxon>
        <taxon>Dikarya</taxon>
        <taxon>Basidiomycota</taxon>
        <taxon>Agaricomycotina</taxon>
        <taxon>Agaricomycetes</taxon>
        <taxon>Cantharellales</taxon>
        <taxon>Hydnaceae</taxon>
        <taxon>Hydnum</taxon>
    </lineage>
</organism>
<proteinExistence type="predicted"/>
<keyword evidence="3" id="KW-1185">Reference proteome</keyword>
<feature type="compositionally biased region" description="Polar residues" evidence="1">
    <location>
        <begin position="29"/>
        <end position="45"/>
    </location>
</feature>
<evidence type="ECO:0000313" key="3">
    <source>
        <dbReference type="Proteomes" id="UP000886523"/>
    </source>
</evidence>